<evidence type="ECO:0000256" key="1">
    <source>
        <dbReference type="SAM" id="MobiDB-lite"/>
    </source>
</evidence>
<dbReference type="Proteomes" id="UP000499080">
    <property type="component" value="Unassembled WGS sequence"/>
</dbReference>
<feature type="region of interest" description="Disordered" evidence="1">
    <location>
        <begin position="1"/>
        <end position="29"/>
    </location>
</feature>
<accession>A0A4Y2KXP1</accession>
<evidence type="ECO:0000313" key="3">
    <source>
        <dbReference type="Proteomes" id="UP000499080"/>
    </source>
</evidence>
<dbReference type="EMBL" id="BGPR01005047">
    <property type="protein sequence ID" value="GBN06283.1"/>
    <property type="molecule type" value="Genomic_DNA"/>
</dbReference>
<sequence>MESEKSPDSRRGNNRHSQKHLPFPPAMRNERSILTSEISLRKDNALVPLSRRLPPSKHSVAADQDRRRKRVASASREDKM</sequence>
<name>A0A4Y2KXP1_ARAVE</name>
<feature type="compositionally biased region" description="Basic and acidic residues" evidence="1">
    <location>
        <begin position="1"/>
        <end position="11"/>
    </location>
</feature>
<reference evidence="2 3" key="1">
    <citation type="journal article" date="2019" name="Sci. Rep.">
        <title>Orb-weaving spider Araneus ventricosus genome elucidates the spidroin gene catalogue.</title>
        <authorList>
            <person name="Kono N."/>
            <person name="Nakamura H."/>
            <person name="Ohtoshi R."/>
            <person name="Moran D.A.P."/>
            <person name="Shinohara A."/>
            <person name="Yoshida Y."/>
            <person name="Fujiwara M."/>
            <person name="Mori M."/>
            <person name="Tomita M."/>
            <person name="Arakawa K."/>
        </authorList>
    </citation>
    <scope>NUCLEOTIDE SEQUENCE [LARGE SCALE GENOMIC DNA]</scope>
</reference>
<gene>
    <name evidence="2" type="ORF">AVEN_144184_1</name>
</gene>
<keyword evidence="3" id="KW-1185">Reference proteome</keyword>
<feature type="region of interest" description="Disordered" evidence="1">
    <location>
        <begin position="49"/>
        <end position="80"/>
    </location>
</feature>
<dbReference type="AlphaFoldDB" id="A0A4Y2KXP1"/>
<protein>
    <submittedName>
        <fullName evidence="2">Uncharacterized protein</fullName>
    </submittedName>
</protein>
<comment type="caution">
    <text evidence="2">The sequence shown here is derived from an EMBL/GenBank/DDBJ whole genome shotgun (WGS) entry which is preliminary data.</text>
</comment>
<evidence type="ECO:0000313" key="2">
    <source>
        <dbReference type="EMBL" id="GBN06283.1"/>
    </source>
</evidence>
<proteinExistence type="predicted"/>
<organism evidence="2 3">
    <name type="scientific">Araneus ventricosus</name>
    <name type="common">Orbweaver spider</name>
    <name type="synonym">Epeira ventricosa</name>
    <dbReference type="NCBI Taxonomy" id="182803"/>
    <lineage>
        <taxon>Eukaryota</taxon>
        <taxon>Metazoa</taxon>
        <taxon>Ecdysozoa</taxon>
        <taxon>Arthropoda</taxon>
        <taxon>Chelicerata</taxon>
        <taxon>Arachnida</taxon>
        <taxon>Araneae</taxon>
        <taxon>Araneomorphae</taxon>
        <taxon>Entelegynae</taxon>
        <taxon>Araneoidea</taxon>
        <taxon>Araneidae</taxon>
        <taxon>Araneus</taxon>
    </lineage>
</organism>